<dbReference type="EMBL" id="JAERUA010000004">
    <property type="protein sequence ID" value="KAI1900845.1"/>
    <property type="molecule type" value="Genomic_DNA"/>
</dbReference>
<dbReference type="OrthoDB" id="63891at2759"/>
<evidence type="ECO:0000313" key="1">
    <source>
        <dbReference type="EMBL" id="KAI1900845.1"/>
    </source>
</evidence>
<evidence type="ECO:0000313" key="2">
    <source>
        <dbReference type="Proteomes" id="UP000829720"/>
    </source>
</evidence>
<comment type="caution">
    <text evidence="1">The sequence shown here is derived from an EMBL/GenBank/DDBJ whole genome shotgun (WGS) entry which is preliminary data.</text>
</comment>
<proteinExistence type="predicted"/>
<dbReference type="Proteomes" id="UP000829720">
    <property type="component" value="Unassembled WGS sequence"/>
</dbReference>
<keyword evidence="2" id="KW-1185">Reference proteome</keyword>
<organism evidence="1 2">
    <name type="scientific">Albula goreensis</name>
    <dbReference type="NCBI Taxonomy" id="1534307"/>
    <lineage>
        <taxon>Eukaryota</taxon>
        <taxon>Metazoa</taxon>
        <taxon>Chordata</taxon>
        <taxon>Craniata</taxon>
        <taxon>Vertebrata</taxon>
        <taxon>Euteleostomi</taxon>
        <taxon>Actinopterygii</taxon>
        <taxon>Neopterygii</taxon>
        <taxon>Teleostei</taxon>
        <taxon>Albuliformes</taxon>
        <taxon>Albulidae</taxon>
        <taxon>Albula</taxon>
    </lineage>
</organism>
<protein>
    <submittedName>
        <fullName evidence="1">Uncharacterized protein</fullName>
    </submittedName>
</protein>
<accession>A0A8T3E2L9</accession>
<reference evidence="1" key="1">
    <citation type="submission" date="2021-01" db="EMBL/GenBank/DDBJ databases">
        <authorList>
            <person name="Zahm M."/>
            <person name="Roques C."/>
            <person name="Cabau C."/>
            <person name="Klopp C."/>
            <person name="Donnadieu C."/>
            <person name="Jouanno E."/>
            <person name="Lampietro C."/>
            <person name="Louis A."/>
            <person name="Herpin A."/>
            <person name="Echchiki A."/>
            <person name="Berthelot C."/>
            <person name="Parey E."/>
            <person name="Roest-Crollius H."/>
            <person name="Braasch I."/>
            <person name="Postlethwait J."/>
            <person name="Bobe J."/>
            <person name="Montfort J."/>
            <person name="Bouchez O."/>
            <person name="Begum T."/>
            <person name="Mejri S."/>
            <person name="Adams A."/>
            <person name="Chen W.-J."/>
            <person name="Guiguen Y."/>
        </authorList>
    </citation>
    <scope>NUCLEOTIDE SEQUENCE</scope>
    <source>
        <tissue evidence="1">Blood</tissue>
    </source>
</reference>
<dbReference type="AlphaFoldDB" id="A0A8T3E2L9"/>
<sequence>MTIMPLLKDNVAQVIKILLPAIADDKLQGIHEAADGALSSLVCHLDDALLLHQGPDSEWECQRTSDRDGCRYGERTVPKEAPDGGAEGPSIAVEAAGIFNQERPHHHLVPP</sequence>
<name>A0A8T3E2L9_9TELE</name>
<gene>
    <name evidence="1" type="ORF">AGOR_G00054050</name>
</gene>